<evidence type="ECO:0000256" key="6">
    <source>
        <dbReference type="ARBA" id="ARBA00022723"/>
    </source>
</evidence>
<feature type="binding site" evidence="11">
    <location>
        <position position="81"/>
    </location>
    <ligand>
        <name>[4Fe-4S] cluster</name>
        <dbReference type="ChEBI" id="CHEBI:49883"/>
    </ligand>
</feature>
<dbReference type="NCBIfam" id="TIGR00479">
    <property type="entry name" value="rumA"/>
    <property type="match status" value="1"/>
</dbReference>
<dbReference type="SUPFAM" id="SSF53335">
    <property type="entry name" value="S-adenosyl-L-methionine-dependent methyltransferases"/>
    <property type="match status" value="1"/>
</dbReference>
<evidence type="ECO:0000256" key="11">
    <source>
        <dbReference type="HAMAP-Rule" id="MF_01010"/>
    </source>
</evidence>
<feature type="binding site" evidence="11">
    <location>
        <position position="87"/>
    </location>
    <ligand>
        <name>[4Fe-4S] cluster</name>
        <dbReference type="ChEBI" id="CHEBI:49883"/>
    </ligand>
</feature>
<dbReference type="InterPro" id="IPR012340">
    <property type="entry name" value="NA-bd_OB-fold"/>
</dbReference>
<name>A0A1I4W8J4_9GAMM</name>
<dbReference type="Gene3D" id="2.40.50.1070">
    <property type="match status" value="1"/>
</dbReference>
<protein>
    <recommendedName>
        <fullName evidence="11">23S rRNA (uracil(1939)-C(5))-methyltransferase RlmD</fullName>
        <ecNumber evidence="11">2.1.1.190</ecNumber>
    </recommendedName>
    <alternativeName>
        <fullName evidence="11">23S rRNA(m5U1939)-methyltransferase</fullName>
    </alternativeName>
</protein>
<dbReference type="PROSITE" id="PS50926">
    <property type="entry name" value="TRAM"/>
    <property type="match status" value="1"/>
</dbReference>
<evidence type="ECO:0000256" key="10">
    <source>
        <dbReference type="ARBA" id="ARBA00059995"/>
    </source>
</evidence>
<feature type="binding site" evidence="11 12">
    <location>
        <position position="321"/>
    </location>
    <ligand>
        <name>S-adenosyl-L-methionine</name>
        <dbReference type="ChEBI" id="CHEBI:59789"/>
    </ligand>
</feature>
<feature type="binding site" evidence="11">
    <location>
        <position position="348"/>
    </location>
    <ligand>
        <name>S-adenosyl-L-methionine</name>
        <dbReference type="ChEBI" id="CHEBI:59789"/>
    </ligand>
</feature>
<evidence type="ECO:0000256" key="3">
    <source>
        <dbReference type="ARBA" id="ARBA00022603"/>
    </source>
</evidence>
<evidence type="ECO:0000256" key="8">
    <source>
        <dbReference type="ARBA" id="ARBA00023014"/>
    </source>
</evidence>
<dbReference type="Gene3D" id="3.40.50.150">
    <property type="entry name" value="Vaccinia Virus protein VP39"/>
    <property type="match status" value="1"/>
</dbReference>
<dbReference type="GO" id="GO:0051539">
    <property type="term" value="F:4 iron, 4 sulfur cluster binding"/>
    <property type="evidence" value="ECO:0007669"/>
    <property type="project" value="UniProtKB-KW"/>
</dbReference>
<gene>
    <name evidence="11" type="primary">rlmD</name>
    <name evidence="15" type="ORF">SAMN05216516_102362</name>
</gene>
<dbReference type="PANTHER" id="PTHR11061">
    <property type="entry name" value="RNA M5U METHYLTRANSFERASE"/>
    <property type="match status" value="1"/>
</dbReference>
<dbReference type="PANTHER" id="PTHR11061:SF49">
    <property type="entry name" value="23S RRNA (URACIL(1939)-C(5))-METHYLTRANSFERASE RLMD"/>
    <property type="match status" value="1"/>
</dbReference>
<keyword evidence="7 11" id="KW-0408">Iron</keyword>
<organism evidence="15 16">
    <name type="scientific">Izhakiella capsodis</name>
    <dbReference type="NCBI Taxonomy" id="1367852"/>
    <lineage>
        <taxon>Bacteria</taxon>
        <taxon>Pseudomonadati</taxon>
        <taxon>Pseudomonadota</taxon>
        <taxon>Gammaproteobacteria</taxon>
        <taxon>Enterobacterales</taxon>
        <taxon>Erwiniaceae</taxon>
        <taxon>Izhakiella</taxon>
    </lineage>
</organism>
<dbReference type="PROSITE" id="PS01230">
    <property type="entry name" value="TRMA_1"/>
    <property type="match status" value="1"/>
</dbReference>
<evidence type="ECO:0000313" key="16">
    <source>
        <dbReference type="Proteomes" id="UP000242222"/>
    </source>
</evidence>
<dbReference type="Proteomes" id="UP000242222">
    <property type="component" value="Unassembled WGS sequence"/>
</dbReference>
<dbReference type="PROSITE" id="PS51687">
    <property type="entry name" value="SAM_MT_RNA_M5U"/>
    <property type="match status" value="1"/>
</dbReference>
<dbReference type="Pfam" id="PF01938">
    <property type="entry name" value="TRAM"/>
    <property type="match status" value="1"/>
</dbReference>
<feature type="binding site" evidence="11">
    <location>
        <position position="90"/>
    </location>
    <ligand>
        <name>[4Fe-4S] cluster</name>
        <dbReference type="ChEBI" id="CHEBI:49883"/>
    </ligand>
</feature>
<comment type="function">
    <text evidence="10 11">Catalyzes the formation of 5-methyl-uridine at position 1939 (m5U1939) in 23S rRNA.</text>
</comment>
<dbReference type="CDD" id="cd02440">
    <property type="entry name" value="AdoMet_MTases"/>
    <property type="match status" value="1"/>
</dbReference>
<evidence type="ECO:0000256" key="5">
    <source>
        <dbReference type="ARBA" id="ARBA00022691"/>
    </source>
</evidence>
<sequence>MAQFYSAKRRVTTRDSLIVTVDDLDAFGQGIARHQGKAIFIPLALPGEEVEIMLTDEKKQFARGKLKHIRMASAERQTPRCPHFTTCGGCQQQHVSTALQQQSKTEALSYLLRRETGLTPPQPTILAGGSWQYRRRARFGLQFDNRKRSLIMGFRKANSNHLVAIDSCPVLMHELDALLVPLRQCLNMLRAAPRLGHVELVLADNGPLLVLRHLDKLAQDDRDKLDRFSQEYQVAVWLAADSESLEALSGDLPWYQLDGLKLTFSPRDFIQVNATLNRQMVDLAIRWLDVQREDRVLDLFCGMGNFSLPLAKRAQSVSGVEGVTALVEKAEYNAAQNNLSNTGFFAHNLALPVVNQPWGAQGFDKVLLDPARAGAAGVMAHVAQLHPSHVVYVSCNPNTLARDSQTLLTSGYQLEKVAMLDMFPHTTHLESMVLFRRK</sequence>
<keyword evidence="8 11" id="KW-0411">Iron-sulfur</keyword>
<dbReference type="GO" id="GO:0003723">
    <property type="term" value="F:RNA binding"/>
    <property type="evidence" value="ECO:0007669"/>
    <property type="project" value="InterPro"/>
</dbReference>
<comment type="catalytic activity">
    <reaction evidence="9 11">
        <text>uridine(1939) in 23S rRNA + S-adenosyl-L-methionine = 5-methyluridine(1939) in 23S rRNA + S-adenosyl-L-homocysteine + H(+)</text>
        <dbReference type="Rhea" id="RHEA:42908"/>
        <dbReference type="Rhea" id="RHEA-COMP:10278"/>
        <dbReference type="Rhea" id="RHEA-COMP:10279"/>
        <dbReference type="ChEBI" id="CHEBI:15378"/>
        <dbReference type="ChEBI" id="CHEBI:57856"/>
        <dbReference type="ChEBI" id="CHEBI:59789"/>
        <dbReference type="ChEBI" id="CHEBI:65315"/>
        <dbReference type="ChEBI" id="CHEBI:74447"/>
        <dbReference type="EC" id="2.1.1.190"/>
    </reaction>
</comment>
<dbReference type="InterPro" id="IPR029063">
    <property type="entry name" value="SAM-dependent_MTases_sf"/>
</dbReference>
<dbReference type="PROSITE" id="PS01231">
    <property type="entry name" value="TRMA_2"/>
    <property type="match status" value="1"/>
</dbReference>
<dbReference type="GO" id="GO:0070475">
    <property type="term" value="P:rRNA base methylation"/>
    <property type="evidence" value="ECO:0007669"/>
    <property type="project" value="TreeGrafter"/>
</dbReference>
<dbReference type="SUPFAM" id="SSF50249">
    <property type="entry name" value="Nucleic acid-binding proteins"/>
    <property type="match status" value="1"/>
</dbReference>
<dbReference type="HAMAP" id="MF_01010">
    <property type="entry name" value="23SrRNA_methyltr_RlmD"/>
    <property type="match status" value="1"/>
</dbReference>
<evidence type="ECO:0000256" key="1">
    <source>
        <dbReference type="ARBA" id="ARBA00022485"/>
    </source>
</evidence>
<keyword evidence="6 11" id="KW-0479">Metal-binding</keyword>
<evidence type="ECO:0000313" key="15">
    <source>
        <dbReference type="EMBL" id="SFN10001.1"/>
    </source>
</evidence>
<dbReference type="Gene3D" id="2.40.50.140">
    <property type="entry name" value="Nucleic acid-binding proteins"/>
    <property type="match status" value="1"/>
</dbReference>
<feature type="active site" evidence="13">
    <location>
        <position position="395"/>
    </location>
</feature>
<keyword evidence="3 11" id="KW-0489">Methyltransferase</keyword>
<accession>A0A1I4W8J4</accession>
<dbReference type="Pfam" id="PF05958">
    <property type="entry name" value="tRNA_U5-meth_tr"/>
    <property type="match status" value="2"/>
</dbReference>
<dbReference type="EMBL" id="FOVC01000002">
    <property type="protein sequence ID" value="SFN10001.1"/>
    <property type="molecule type" value="Genomic_DNA"/>
</dbReference>
<keyword evidence="1 11" id="KW-0004">4Fe-4S</keyword>
<dbReference type="OrthoDB" id="9804590at2"/>
<feature type="binding site" evidence="11">
    <location>
        <position position="168"/>
    </location>
    <ligand>
        <name>[4Fe-4S] cluster</name>
        <dbReference type="ChEBI" id="CHEBI:49883"/>
    </ligand>
</feature>
<feature type="binding site" evidence="11 12">
    <location>
        <position position="271"/>
    </location>
    <ligand>
        <name>S-adenosyl-L-methionine</name>
        <dbReference type="ChEBI" id="CHEBI:59789"/>
    </ligand>
</feature>
<dbReference type="InterPro" id="IPR002792">
    <property type="entry name" value="TRAM_dom"/>
</dbReference>
<evidence type="ECO:0000256" key="7">
    <source>
        <dbReference type="ARBA" id="ARBA00023004"/>
    </source>
</evidence>
<dbReference type="InterPro" id="IPR010280">
    <property type="entry name" value="U5_MeTrfase_fam"/>
</dbReference>
<feature type="binding site" evidence="11 12">
    <location>
        <position position="369"/>
    </location>
    <ligand>
        <name>S-adenosyl-L-methionine</name>
        <dbReference type="ChEBI" id="CHEBI:59789"/>
    </ligand>
</feature>
<dbReference type="GO" id="GO:0070041">
    <property type="term" value="F:rRNA (uridine-C5-)-methyltransferase activity"/>
    <property type="evidence" value="ECO:0007669"/>
    <property type="project" value="UniProtKB-UniRule"/>
</dbReference>
<comment type="similarity">
    <text evidence="11">Belongs to the class I-like SAM-binding methyltransferase superfamily. RNA M5U methyltransferase family. RlmD subfamily.</text>
</comment>
<dbReference type="RefSeq" id="WP_092876171.1">
    <property type="nucleotide sequence ID" value="NZ_FOVC01000002.1"/>
</dbReference>
<dbReference type="GO" id="GO:0005506">
    <property type="term" value="F:iron ion binding"/>
    <property type="evidence" value="ECO:0007669"/>
    <property type="project" value="UniProtKB-UniRule"/>
</dbReference>
<dbReference type="AlphaFoldDB" id="A0A1I4W8J4"/>
<reference evidence="16" key="1">
    <citation type="submission" date="2016-10" db="EMBL/GenBank/DDBJ databases">
        <authorList>
            <person name="Varghese N."/>
            <person name="Submissions S."/>
        </authorList>
    </citation>
    <scope>NUCLEOTIDE SEQUENCE [LARGE SCALE GENOMIC DNA]</scope>
    <source>
        <strain evidence="16">N6PO6</strain>
    </source>
</reference>
<keyword evidence="2 11" id="KW-0698">rRNA processing</keyword>
<dbReference type="EC" id="2.1.1.190" evidence="11"/>
<evidence type="ECO:0000256" key="9">
    <source>
        <dbReference type="ARBA" id="ARBA00052756"/>
    </source>
</evidence>
<keyword evidence="16" id="KW-1185">Reference proteome</keyword>
<feature type="domain" description="TRAM" evidence="14">
    <location>
        <begin position="10"/>
        <end position="68"/>
    </location>
</feature>
<keyword evidence="5 11" id="KW-0949">S-adenosyl-L-methionine</keyword>
<dbReference type="NCBIfam" id="NF009639">
    <property type="entry name" value="PRK13168.1"/>
    <property type="match status" value="1"/>
</dbReference>
<evidence type="ECO:0000256" key="2">
    <source>
        <dbReference type="ARBA" id="ARBA00022552"/>
    </source>
</evidence>
<feature type="active site" description="Nucleophile" evidence="11 12">
    <location>
        <position position="395"/>
    </location>
</feature>
<proteinExistence type="inferred from homology"/>
<evidence type="ECO:0000256" key="13">
    <source>
        <dbReference type="PROSITE-ProRule" id="PRU10015"/>
    </source>
</evidence>
<feature type="binding site" evidence="11 12">
    <location>
        <position position="300"/>
    </location>
    <ligand>
        <name>S-adenosyl-L-methionine</name>
        <dbReference type="ChEBI" id="CHEBI:59789"/>
    </ligand>
</feature>
<keyword evidence="4 11" id="KW-0808">Transferase</keyword>
<dbReference type="InterPro" id="IPR001566">
    <property type="entry name" value="23S_rRNA_MeTrfase_RlmD"/>
</dbReference>
<evidence type="ECO:0000256" key="12">
    <source>
        <dbReference type="PROSITE-ProRule" id="PRU01024"/>
    </source>
</evidence>
<feature type="binding site" evidence="11">
    <location>
        <position position="305"/>
    </location>
    <ligand>
        <name>S-adenosyl-L-methionine</name>
        <dbReference type="ChEBI" id="CHEBI:59789"/>
    </ligand>
</feature>
<dbReference type="STRING" id="1367852.SAMN05216516_102362"/>
<dbReference type="InterPro" id="IPR030391">
    <property type="entry name" value="MeTrfase_TrmA_CS"/>
</dbReference>
<evidence type="ECO:0000259" key="14">
    <source>
        <dbReference type="PROSITE" id="PS50926"/>
    </source>
</evidence>
<dbReference type="InterPro" id="IPR030390">
    <property type="entry name" value="MeTrfase_TrmA_AS"/>
</dbReference>
<dbReference type="FunFam" id="2.40.50.140:FF:000097">
    <property type="entry name" value="23S rRNA (uracil(1939)-C(5))-methyltransferase RlmD"/>
    <property type="match status" value="1"/>
</dbReference>
<dbReference type="FunFam" id="3.40.50.150:FF:000009">
    <property type="entry name" value="23S rRNA (Uracil(1939)-C(5))-methyltransferase RlmD"/>
    <property type="match status" value="1"/>
</dbReference>
<evidence type="ECO:0000256" key="4">
    <source>
        <dbReference type="ARBA" id="ARBA00022679"/>
    </source>
</evidence>